<dbReference type="EMBL" id="UYRT01081964">
    <property type="protein sequence ID" value="VDN25252.1"/>
    <property type="molecule type" value="Genomic_DNA"/>
</dbReference>
<sequence length="116" mass="13142">MEGNASPDITDLTLSVMKYRFLRKNPRTHHLFRYIDDILTVNCANFAKIASNIYGPSLQLNTTYSGQARSLDLEISCHEDKCIFNVYNKTLDYSFTVNHGAYPDNDNGPNGARMCL</sequence>
<dbReference type="Proteomes" id="UP000271098">
    <property type="component" value="Unassembled WGS sequence"/>
</dbReference>
<dbReference type="OrthoDB" id="5876303at2759"/>
<dbReference type="WBParaSite" id="GPUH_0001506401-mRNA-1">
    <property type="protein sequence ID" value="GPUH_0001506401-mRNA-1"/>
    <property type="gene ID" value="GPUH_0001506401"/>
</dbReference>
<organism evidence="3">
    <name type="scientific">Gongylonema pulchrum</name>
    <dbReference type="NCBI Taxonomy" id="637853"/>
    <lineage>
        <taxon>Eukaryota</taxon>
        <taxon>Metazoa</taxon>
        <taxon>Ecdysozoa</taxon>
        <taxon>Nematoda</taxon>
        <taxon>Chromadorea</taxon>
        <taxon>Rhabditida</taxon>
        <taxon>Spirurina</taxon>
        <taxon>Spiruromorpha</taxon>
        <taxon>Spiruroidea</taxon>
        <taxon>Gongylonematidae</taxon>
        <taxon>Gongylonema</taxon>
    </lineage>
</organism>
<accession>A0A183E253</accession>
<gene>
    <name evidence="1" type="ORF">GPUH_LOCUS15044</name>
</gene>
<evidence type="ECO:0000313" key="2">
    <source>
        <dbReference type="Proteomes" id="UP000271098"/>
    </source>
</evidence>
<reference evidence="3" key="1">
    <citation type="submission" date="2016-06" db="UniProtKB">
        <authorList>
            <consortium name="WormBaseParasite"/>
        </authorList>
    </citation>
    <scope>IDENTIFICATION</scope>
</reference>
<protein>
    <submittedName>
        <fullName evidence="3">Reverse transcriptase domain-containing protein</fullName>
    </submittedName>
</protein>
<dbReference type="AlphaFoldDB" id="A0A183E253"/>
<name>A0A183E253_9BILA</name>
<reference evidence="1 2" key="2">
    <citation type="submission" date="2018-11" db="EMBL/GenBank/DDBJ databases">
        <authorList>
            <consortium name="Pathogen Informatics"/>
        </authorList>
    </citation>
    <scope>NUCLEOTIDE SEQUENCE [LARGE SCALE GENOMIC DNA]</scope>
</reference>
<evidence type="ECO:0000313" key="3">
    <source>
        <dbReference type="WBParaSite" id="GPUH_0001506401-mRNA-1"/>
    </source>
</evidence>
<evidence type="ECO:0000313" key="1">
    <source>
        <dbReference type="EMBL" id="VDN25252.1"/>
    </source>
</evidence>
<keyword evidence="2" id="KW-1185">Reference proteome</keyword>
<proteinExistence type="predicted"/>